<evidence type="ECO:0000313" key="11">
    <source>
        <dbReference type="Proteomes" id="UP001595528"/>
    </source>
</evidence>
<keyword evidence="4 6" id="KW-0274">FAD</keyword>
<dbReference type="RefSeq" id="WP_379906584.1">
    <property type="nucleotide sequence ID" value="NZ_JBHRTR010000054.1"/>
</dbReference>
<dbReference type="Gene3D" id="1.10.540.10">
    <property type="entry name" value="Acyl-CoA dehydrogenase/oxidase, N-terminal domain"/>
    <property type="match status" value="1"/>
</dbReference>
<feature type="domain" description="Acyl-CoA dehydrogenase/oxidase N-terminal" evidence="9">
    <location>
        <begin position="6"/>
        <end position="117"/>
    </location>
</feature>
<comment type="cofactor">
    <cofactor evidence="1 6">
        <name>FAD</name>
        <dbReference type="ChEBI" id="CHEBI:57692"/>
    </cofactor>
</comment>
<dbReference type="SUPFAM" id="SSF47203">
    <property type="entry name" value="Acyl-CoA dehydrogenase C-terminal domain-like"/>
    <property type="match status" value="1"/>
</dbReference>
<dbReference type="InterPro" id="IPR009075">
    <property type="entry name" value="AcylCo_DH/oxidase_C"/>
</dbReference>
<gene>
    <name evidence="10" type="ORF">ACFOGJ_27975</name>
</gene>
<proteinExistence type="inferred from homology"/>
<dbReference type="Gene3D" id="2.40.110.10">
    <property type="entry name" value="Butyryl-CoA Dehydrogenase, subunit A, domain 2"/>
    <property type="match status" value="1"/>
</dbReference>
<accession>A0ABV7L9T9</accession>
<dbReference type="SUPFAM" id="SSF56645">
    <property type="entry name" value="Acyl-CoA dehydrogenase NM domain-like"/>
    <property type="match status" value="1"/>
</dbReference>
<dbReference type="PANTHER" id="PTHR43884">
    <property type="entry name" value="ACYL-COA DEHYDROGENASE"/>
    <property type="match status" value="1"/>
</dbReference>
<evidence type="ECO:0000259" key="7">
    <source>
        <dbReference type="Pfam" id="PF00441"/>
    </source>
</evidence>
<name>A0ABV7L9T9_9PROT</name>
<evidence type="ECO:0000313" key="10">
    <source>
        <dbReference type="EMBL" id="MFC3231118.1"/>
    </source>
</evidence>
<dbReference type="InterPro" id="IPR013786">
    <property type="entry name" value="AcylCoA_DH/ox_N"/>
</dbReference>
<comment type="caution">
    <text evidence="10">The sequence shown here is derived from an EMBL/GenBank/DDBJ whole genome shotgun (WGS) entry which is preliminary data.</text>
</comment>
<keyword evidence="5 6" id="KW-0560">Oxidoreductase</keyword>
<evidence type="ECO:0000256" key="1">
    <source>
        <dbReference type="ARBA" id="ARBA00001974"/>
    </source>
</evidence>
<reference evidence="11" key="1">
    <citation type="journal article" date="2019" name="Int. J. Syst. Evol. Microbiol.">
        <title>The Global Catalogue of Microorganisms (GCM) 10K type strain sequencing project: providing services to taxonomists for standard genome sequencing and annotation.</title>
        <authorList>
            <consortium name="The Broad Institute Genomics Platform"/>
            <consortium name="The Broad Institute Genome Sequencing Center for Infectious Disease"/>
            <person name="Wu L."/>
            <person name="Ma J."/>
        </authorList>
    </citation>
    <scope>NUCLEOTIDE SEQUENCE [LARGE SCALE GENOMIC DNA]</scope>
    <source>
        <strain evidence="11">KCTC 42964</strain>
    </source>
</reference>
<dbReference type="Pfam" id="PF02771">
    <property type="entry name" value="Acyl-CoA_dh_N"/>
    <property type="match status" value="1"/>
</dbReference>
<protein>
    <submittedName>
        <fullName evidence="10">Acyl-CoA dehydrogenase family protein</fullName>
    </submittedName>
</protein>
<dbReference type="InterPro" id="IPR036250">
    <property type="entry name" value="AcylCo_DH-like_C"/>
</dbReference>
<dbReference type="InterPro" id="IPR006091">
    <property type="entry name" value="Acyl-CoA_Oxase/DH_mid-dom"/>
</dbReference>
<dbReference type="Pfam" id="PF00441">
    <property type="entry name" value="Acyl-CoA_dh_1"/>
    <property type="match status" value="1"/>
</dbReference>
<sequence length="376" mass="40933">MDFSLSDEQKLLTDSVQRFVRQQYEFEKWRALAKSEEGFSRENWAQMAELGWFGISFPEEVGGLGGSPVDTMLMLEEMGKGNVLEPFVSTVAVCGTLLAKAGSDAQKEEVLAGIIEGRHIVALAHAEAQARYNLADVTTEAKADGDGFSISGKKIVVFDAPAADKLVVLARTAGGQRDEDGLSLFLIDRDMDGVERRDYRTIDNRRASEITFSGAKVGKDALVGPKDGALPFLEEAVDHGIAAICAEAVGAMQHLQQQTVEYAKTRKQFGVPIGSFQVLQHRMVDMMIHAEETKSLAMLATLKLDADAQERGRAASAAKAQLSKAGRYVGQQAVQIHGGMGMTDELDIGHYFKHLMALETRFGDGDHHLKRFGALS</sequence>
<organism evidence="10 11">
    <name type="scientific">Marinibaculum pumilum</name>
    <dbReference type="NCBI Taxonomy" id="1766165"/>
    <lineage>
        <taxon>Bacteria</taxon>
        <taxon>Pseudomonadati</taxon>
        <taxon>Pseudomonadota</taxon>
        <taxon>Alphaproteobacteria</taxon>
        <taxon>Rhodospirillales</taxon>
        <taxon>Rhodospirillaceae</taxon>
        <taxon>Marinibaculum</taxon>
    </lineage>
</organism>
<evidence type="ECO:0000256" key="5">
    <source>
        <dbReference type="ARBA" id="ARBA00023002"/>
    </source>
</evidence>
<dbReference type="InterPro" id="IPR046373">
    <property type="entry name" value="Acyl-CoA_Oxase/DH_mid-dom_sf"/>
</dbReference>
<dbReference type="Proteomes" id="UP001595528">
    <property type="component" value="Unassembled WGS sequence"/>
</dbReference>
<comment type="similarity">
    <text evidence="2 6">Belongs to the acyl-CoA dehydrogenase family.</text>
</comment>
<evidence type="ECO:0000259" key="9">
    <source>
        <dbReference type="Pfam" id="PF02771"/>
    </source>
</evidence>
<dbReference type="PANTHER" id="PTHR43884:SF20">
    <property type="entry name" value="ACYL-COA DEHYDROGENASE FADE28"/>
    <property type="match status" value="1"/>
</dbReference>
<keyword evidence="3 6" id="KW-0285">Flavoprotein</keyword>
<evidence type="ECO:0000259" key="8">
    <source>
        <dbReference type="Pfam" id="PF02770"/>
    </source>
</evidence>
<evidence type="ECO:0000256" key="3">
    <source>
        <dbReference type="ARBA" id="ARBA00022630"/>
    </source>
</evidence>
<dbReference type="Pfam" id="PF02770">
    <property type="entry name" value="Acyl-CoA_dh_M"/>
    <property type="match status" value="1"/>
</dbReference>
<evidence type="ECO:0000256" key="2">
    <source>
        <dbReference type="ARBA" id="ARBA00009347"/>
    </source>
</evidence>
<dbReference type="CDD" id="cd00567">
    <property type="entry name" value="ACAD"/>
    <property type="match status" value="1"/>
</dbReference>
<feature type="domain" description="Acyl-CoA oxidase/dehydrogenase middle" evidence="8">
    <location>
        <begin position="122"/>
        <end position="213"/>
    </location>
</feature>
<dbReference type="Gene3D" id="1.20.140.10">
    <property type="entry name" value="Butyryl-CoA Dehydrogenase, subunit A, domain 3"/>
    <property type="match status" value="1"/>
</dbReference>
<evidence type="ECO:0000256" key="6">
    <source>
        <dbReference type="RuleBase" id="RU362125"/>
    </source>
</evidence>
<dbReference type="InterPro" id="IPR009100">
    <property type="entry name" value="AcylCoA_DH/oxidase_NM_dom_sf"/>
</dbReference>
<keyword evidence="11" id="KW-1185">Reference proteome</keyword>
<dbReference type="InterPro" id="IPR037069">
    <property type="entry name" value="AcylCoA_DH/ox_N_sf"/>
</dbReference>
<feature type="domain" description="Acyl-CoA dehydrogenase/oxidase C-terminal" evidence="7">
    <location>
        <begin position="234"/>
        <end position="365"/>
    </location>
</feature>
<dbReference type="EMBL" id="JBHRTR010000054">
    <property type="protein sequence ID" value="MFC3231118.1"/>
    <property type="molecule type" value="Genomic_DNA"/>
</dbReference>
<evidence type="ECO:0000256" key="4">
    <source>
        <dbReference type="ARBA" id="ARBA00022827"/>
    </source>
</evidence>